<feature type="transmembrane region" description="Helical" evidence="2">
    <location>
        <begin position="25"/>
        <end position="52"/>
    </location>
</feature>
<sequence length="291" mass="30630">MTTNTTLAPPAPAPLSAGGRGPLRVLLVVAATVVIVIVLALLTTGAVGLSALRMVADRQTLPAGMRSLTVDTADSPMAVRILSDREAAEPRVEVRTVASRRGDRQTLSITNDANGTLLRVDPGTGYLPWGEPGEVTVTLPPELGRQLAVTVRQNAGVLIADADLDQLTATTTDGAIILRGTARRVEVRGEDGHIRAREPITVAESFTASLAGGNIDVRFAGTPPRRIETTTRDGNIDITLPPPGPYLVNAHSRDGQVRVRVPETSDPARAAAQVTARTEDGNVSVDERGDR</sequence>
<evidence type="ECO:0000256" key="1">
    <source>
        <dbReference type="SAM" id="MobiDB-lite"/>
    </source>
</evidence>
<feature type="compositionally biased region" description="Basic and acidic residues" evidence="1">
    <location>
        <begin position="277"/>
        <end position="291"/>
    </location>
</feature>
<dbReference type="STRING" id="1801.BRW64_20560"/>
<dbReference type="Pfam" id="PF13349">
    <property type="entry name" value="DUF4097"/>
    <property type="match status" value="1"/>
</dbReference>
<keyword evidence="2" id="KW-0472">Membrane</keyword>
<keyword evidence="2" id="KW-0812">Transmembrane</keyword>
<feature type="region of interest" description="Disordered" evidence="1">
    <location>
        <begin position="263"/>
        <end position="291"/>
    </location>
</feature>
<organism evidence="4 5">
    <name type="scientific">Mycolicibacterium diernhoferi</name>
    <dbReference type="NCBI Taxonomy" id="1801"/>
    <lineage>
        <taxon>Bacteria</taxon>
        <taxon>Bacillati</taxon>
        <taxon>Actinomycetota</taxon>
        <taxon>Actinomycetes</taxon>
        <taxon>Mycobacteriales</taxon>
        <taxon>Mycobacteriaceae</taxon>
        <taxon>Mycolicibacterium</taxon>
    </lineage>
</organism>
<dbReference type="InterPro" id="IPR025164">
    <property type="entry name" value="Toastrack_DUF4097"/>
</dbReference>
<evidence type="ECO:0000313" key="5">
    <source>
        <dbReference type="Proteomes" id="UP000220340"/>
    </source>
</evidence>
<dbReference type="AlphaFoldDB" id="A0A1Q4H8A0"/>
<evidence type="ECO:0000259" key="3">
    <source>
        <dbReference type="Pfam" id="PF13349"/>
    </source>
</evidence>
<evidence type="ECO:0000313" key="4">
    <source>
        <dbReference type="EMBL" id="PEG54270.1"/>
    </source>
</evidence>
<proteinExistence type="predicted"/>
<name>A0A1Q4H8A0_9MYCO</name>
<dbReference type="Proteomes" id="UP000220340">
    <property type="component" value="Unassembled WGS sequence"/>
</dbReference>
<reference evidence="4 5" key="1">
    <citation type="submission" date="2017-10" db="EMBL/GenBank/DDBJ databases">
        <title>The new phylogeny of genus Mycobacterium.</title>
        <authorList>
            <person name="Tortoli E."/>
            <person name="Trovato A."/>
            <person name="Cirillo D.M."/>
        </authorList>
    </citation>
    <scope>NUCLEOTIDE SEQUENCE [LARGE SCALE GENOMIC DNA]</scope>
    <source>
        <strain evidence="4 5">IP141170001</strain>
    </source>
</reference>
<keyword evidence="2" id="KW-1133">Transmembrane helix</keyword>
<evidence type="ECO:0000256" key="2">
    <source>
        <dbReference type="SAM" id="Phobius"/>
    </source>
</evidence>
<dbReference type="RefSeq" id="WP_073858304.1">
    <property type="nucleotide sequence ID" value="NZ_BAAATC010000001.1"/>
</dbReference>
<gene>
    <name evidence="4" type="ORF">CRI78_11740</name>
</gene>
<comment type="caution">
    <text evidence="4">The sequence shown here is derived from an EMBL/GenBank/DDBJ whole genome shotgun (WGS) entry which is preliminary data.</text>
</comment>
<accession>A0A1Q4H8A0</accession>
<dbReference type="OrthoDB" id="4620851at2"/>
<protein>
    <recommendedName>
        <fullName evidence="3">DUF4097 domain-containing protein</fullName>
    </recommendedName>
</protein>
<feature type="domain" description="DUF4097" evidence="3">
    <location>
        <begin position="159"/>
        <end position="285"/>
    </location>
</feature>
<dbReference type="EMBL" id="PDCR01000013">
    <property type="protein sequence ID" value="PEG54270.1"/>
    <property type="molecule type" value="Genomic_DNA"/>
</dbReference>
<keyword evidence="5" id="KW-1185">Reference proteome</keyword>